<keyword evidence="4" id="KW-0378">Hydrolase</keyword>
<dbReference type="CDD" id="cd10456">
    <property type="entry name" value="GIY-YIG_UPF0213"/>
    <property type="match status" value="1"/>
</dbReference>
<comment type="similarity">
    <text evidence="1">Belongs to the UPF0213 family.</text>
</comment>
<feature type="compositionally biased region" description="Basic and acidic residues" evidence="2">
    <location>
        <begin position="54"/>
        <end position="68"/>
    </location>
</feature>
<keyword evidence="4" id="KW-0540">Nuclease</keyword>
<keyword evidence="5" id="KW-1185">Reference proteome</keyword>
<dbReference type="GO" id="GO:0004519">
    <property type="term" value="F:endonuclease activity"/>
    <property type="evidence" value="ECO:0007669"/>
    <property type="project" value="UniProtKB-KW"/>
</dbReference>
<dbReference type="InterPro" id="IPR035901">
    <property type="entry name" value="GIY-YIG_endonuc_sf"/>
</dbReference>
<keyword evidence="4" id="KW-0255">Endonuclease</keyword>
<dbReference type="RefSeq" id="WP_113952858.1">
    <property type="nucleotide sequence ID" value="NZ_QNRT01000001.1"/>
</dbReference>
<organism evidence="4 5">
    <name type="scientific">Arenicella xantha</name>
    <dbReference type="NCBI Taxonomy" id="644221"/>
    <lineage>
        <taxon>Bacteria</taxon>
        <taxon>Pseudomonadati</taxon>
        <taxon>Pseudomonadota</taxon>
        <taxon>Gammaproteobacteria</taxon>
        <taxon>Arenicellales</taxon>
        <taxon>Arenicellaceae</taxon>
        <taxon>Arenicella</taxon>
    </lineage>
</organism>
<gene>
    <name evidence="4" type="ORF">DFR28_101657</name>
</gene>
<sequence>MNWVVYVLRCADDSLYTGITKDIERRIYEHNECDQKGAKYTRARRPVKLVYQEPHEDRASASQREHAIKQLSRSQKLGLVNAS</sequence>
<dbReference type="SUPFAM" id="SSF82771">
    <property type="entry name" value="GIY-YIG endonuclease"/>
    <property type="match status" value="1"/>
</dbReference>
<dbReference type="OrthoDB" id="9797095at2"/>
<dbReference type="Proteomes" id="UP000253083">
    <property type="component" value="Unassembled WGS sequence"/>
</dbReference>
<dbReference type="PANTHER" id="PTHR34477">
    <property type="entry name" value="UPF0213 PROTEIN YHBQ"/>
    <property type="match status" value="1"/>
</dbReference>
<dbReference type="InterPro" id="IPR050190">
    <property type="entry name" value="UPF0213_domain"/>
</dbReference>
<accession>A0A395JNP9</accession>
<protein>
    <submittedName>
        <fullName evidence="4">Putative endonuclease</fullName>
    </submittedName>
</protein>
<proteinExistence type="inferred from homology"/>
<dbReference type="InParanoid" id="A0A395JNP9"/>
<dbReference type="InterPro" id="IPR000305">
    <property type="entry name" value="GIY-YIG_endonuc"/>
</dbReference>
<evidence type="ECO:0000256" key="2">
    <source>
        <dbReference type="SAM" id="MobiDB-lite"/>
    </source>
</evidence>
<dbReference type="Pfam" id="PF01541">
    <property type="entry name" value="GIY-YIG"/>
    <property type="match status" value="1"/>
</dbReference>
<reference evidence="4 5" key="1">
    <citation type="submission" date="2018-06" db="EMBL/GenBank/DDBJ databases">
        <title>Genomic Encyclopedia of Type Strains, Phase IV (KMG-IV): sequencing the most valuable type-strain genomes for metagenomic binning, comparative biology and taxonomic classification.</title>
        <authorList>
            <person name="Goeker M."/>
        </authorList>
    </citation>
    <scope>NUCLEOTIDE SEQUENCE [LARGE SCALE GENOMIC DNA]</scope>
    <source>
        <strain evidence="4 5">DSM 24032</strain>
    </source>
</reference>
<evidence type="ECO:0000256" key="1">
    <source>
        <dbReference type="ARBA" id="ARBA00007435"/>
    </source>
</evidence>
<evidence type="ECO:0000313" key="5">
    <source>
        <dbReference type="Proteomes" id="UP000253083"/>
    </source>
</evidence>
<name>A0A395JNP9_9GAMM</name>
<dbReference type="PROSITE" id="PS50164">
    <property type="entry name" value="GIY_YIG"/>
    <property type="match status" value="1"/>
</dbReference>
<dbReference type="FunCoup" id="A0A395JNP9">
    <property type="interactions" value="87"/>
</dbReference>
<dbReference type="AlphaFoldDB" id="A0A395JNP9"/>
<feature type="domain" description="GIY-YIG" evidence="3">
    <location>
        <begin position="1"/>
        <end position="78"/>
    </location>
</feature>
<evidence type="ECO:0000313" key="4">
    <source>
        <dbReference type="EMBL" id="RBP53271.1"/>
    </source>
</evidence>
<dbReference type="PANTHER" id="PTHR34477:SF1">
    <property type="entry name" value="UPF0213 PROTEIN YHBQ"/>
    <property type="match status" value="1"/>
</dbReference>
<evidence type="ECO:0000259" key="3">
    <source>
        <dbReference type="PROSITE" id="PS50164"/>
    </source>
</evidence>
<feature type="region of interest" description="Disordered" evidence="2">
    <location>
        <begin position="54"/>
        <end position="83"/>
    </location>
</feature>
<dbReference type="Gene3D" id="3.40.1440.10">
    <property type="entry name" value="GIY-YIG endonuclease"/>
    <property type="match status" value="1"/>
</dbReference>
<comment type="caution">
    <text evidence="4">The sequence shown here is derived from an EMBL/GenBank/DDBJ whole genome shotgun (WGS) entry which is preliminary data.</text>
</comment>
<dbReference type="EMBL" id="QNRT01000001">
    <property type="protein sequence ID" value="RBP53271.1"/>
    <property type="molecule type" value="Genomic_DNA"/>
</dbReference>